<keyword evidence="2" id="KW-1133">Transmembrane helix</keyword>
<keyword evidence="2" id="KW-0472">Membrane</keyword>
<keyword evidence="2" id="KW-0812">Transmembrane</keyword>
<evidence type="ECO:0000256" key="2">
    <source>
        <dbReference type="SAM" id="Phobius"/>
    </source>
</evidence>
<proteinExistence type="predicted"/>
<evidence type="ECO:0000313" key="4">
    <source>
        <dbReference type="Proteomes" id="UP001586593"/>
    </source>
</evidence>
<name>A0ABR3Y779_9PEZI</name>
<sequence>MPSILRNSTDMDTISEHVDPSNTSLIASLSTLALVIVALSLAGMYLLWQLHALQGQIRVRKDLHGAAARERDQKAAEVDKLQELLASFARSMNRDKGLLGEGDTGMQPPRLADHLYMSGAPPLNSVHQEGRVPNVVGQPYDTASDEHGLAKRPASIIDVALVRSLTTSLPICAQRGPESQVHQAKPPPVGVLSTSPKNSLELETLKASSGNGIRTHGHRSLMAELEEADIDGTENDDNKIGKCWDPVGPPAWATISLSSPGKKR</sequence>
<dbReference type="EMBL" id="JAZHXJ010000004">
    <property type="protein sequence ID" value="KAL1884139.1"/>
    <property type="molecule type" value="Genomic_DNA"/>
</dbReference>
<organism evidence="3 4">
    <name type="scientific">Phialemonium thermophilum</name>
    <dbReference type="NCBI Taxonomy" id="223376"/>
    <lineage>
        <taxon>Eukaryota</taxon>
        <taxon>Fungi</taxon>
        <taxon>Dikarya</taxon>
        <taxon>Ascomycota</taxon>
        <taxon>Pezizomycotina</taxon>
        <taxon>Sordariomycetes</taxon>
        <taxon>Sordariomycetidae</taxon>
        <taxon>Cephalothecales</taxon>
        <taxon>Cephalothecaceae</taxon>
        <taxon>Phialemonium</taxon>
    </lineage>
</organism>
<comment type="caution">
    <text evidence="3">The sequence shown here is derived from an EMBL/GenBank/DDBJ whole genome shotgun (WGS) entry which is preliminary data.</text>
</comment>
<evidence type="ECO:0000256" key="1">
    <source>
        <dbReference type="SAM" id="MobiDB-lite"/>
    </source>
</evidence>
<accession>A0ABR3Y779</accession>
<reference evidence="3 4" key="1">
    <citation type="journal article" date="2024" name="Commun. Biol.">
        <title>Comparative genomic analysis of thermophilic fungi reveals convergent evolutionary adaptations and gene losses.</title>
        <authorList>
            <person name="Steindorff A.S."/>
            <person name="Aguilar-Pontes M.V."/>
            <person name="Robinson A.J."/>
            <person name="Andreopoulos B."/>
            <person name="LaButti K."/>
            <person name="Kuo A."/>
            <person name="Mondo S."/>
            <person name="Riley R."/>
            <person name="Otillar R."/>
            <person name="Haridas S."/>
            <person name="Lipzen A."/>
            <person name="Grimwood J."/>
            <person name="Schmutz J."/>
            <person name="Clum A."/>
            <person name="Reid I.D."/>
            <person name="Moisan M.C."/>
            <person name="Butler G."/>
            <person name="Nguyen T.T.M."/>
            <person name="Dewar K."/>
            <person name="Conant G."/>
            <person name="Drula E."/>
            <person name="Henrissat B."/>
            <person name="Hansel C."/>
            <person name="Singer S."/>
            <person name="Hutchinson M.I."/>
            <person name="de Vries R.P."/>
            <person name="Natvig D.O."/>
            <person name="Powell A.J."/>
            <person name="Tsang A."/>
            <person name="Grigoriev I.V."/>
        </authorList>
    </citation>
    <scope>NUCLEOTIDE SEQUENCE [LARGE SCALE GENOMIC DNA]</scope>
    <source>
        <strain evidence="3 4">ATCC 24622</strain>
    </source>
</reference>
<feature type="region of interest" description="Disordered" evidence="1">
    <location>
        <begin position="176"/>
        <end position="195"/>
    </location>
</feature>
<dbReference type="Proteomes" id="UP001586593">
    <property type="component" value="Unassembled WGS sequence"/>
</dbReference>
<feature type="transmembrane region" description="Helical" evidence="2">
    <location>
        <begin position="25"/>
        <end position="48"/>
    </location>
</feature>
<evidence type="ECO:0000313" key="3">
    <source>
        <dbReference type="EMBL" id="KAL1884139.1"/>
    </source>
</evidence>
<protein>
    <submittedName>
        <fullName evidence="3">Uncharacterized protein</fullName>
    </submittedName>
</protein>
<gene>
    <name evidence="3" type="ORF">VTK73DRAFT_6808</name>
</gene>
<keyword evidence="4" id="KW-1185">Reference proteome</keyword>